<comment type="caution">
    <text evidence="1">The sequence shown here is derived from an EMBL/GenBank/DDBJ whole genome shotgun (WGS) entry which is preliminary data.</text>
</comment>
<name>A0ACB5TK00_CANBO</name>
<dbReference type="Proteomes" id="UP001165101">
    <property type="component" value="Unassembled WGS sequence"/>
</dbReference>
<dbReference type="EMBL" id="BSXV01000400">
    <property type="protein sequence ID" value="GME88937.1"/>
    <property type="molecule type" value="Genomic_DNA"/>
</dbReference>
<keyword evidence="2" id="KW-1185">Reference proteome</keyword>
<reference evidence="1" key="1">
    <citation type="submission" date="2023-04" db="EMBL/GenBank/DDBJ databases">
        <title>Candida boidinii NBRC 1967.</title>
        <authorList>
            <person name="Ichikawa N."/>
            <person name="Sato H."/>
            <person name="Tonouchi N."/>
        </authorList>
    </citation>
    <scope>NUCLEOTIDE SEQUENCE</scope>
    <source>
        <strain evidence="1">NBRC 1967</strain>
    </source>
</reference>
<evidence type="ECO:0000313" key="2">
    <source>
        <dbReference type="Proteomes" id="UP001165101"/>
    </source>
</evidence>
<sequence>MSNLAPRFHKSHIYRSSTFLAGGEAIKNYIQIYLDYDCPYSGKLFNRLYKEIIPELEKKGLNEKFDIIFMNVAQPWHSTSCLMHEVSLAVAKSTPEKFWQYSKILFENQSNFYDSEVINKSRNEIVNELIEIAIKEIGGDKEKLNELLKIETTKENNGVISNAGSKIGTDFKYFTRYHRTVGIHVTPTVTINGIVNNGIESSTPLDKIIEILESQL</sequence>
<protein>
    <submittedName>
        <fullName evidence="1">Unnamed protein product</fullName>
    </submittedName>
</protein>
<evidence type="ECO:0000313" key="1">
    <source>
        <dbReference type="EMBL" id="GME88937.1"/>
    </source>
</evidence>
<organism evidence="1 2">
    <name type="scientific">Candida boidinii</name>
    <name type="common">Yeast</name>
    <dbReference type="NCBI Taxonomy" id="5477"/>
    <lineage>
        <taxon>Eukaryota</taxon>
        <taxon>Fungi</taxon>
        <taxon>Dikarya</taxon>
        <taxon>Ascomycota</taxon>
        <taxon>Saccharomycotina</taxon>
        <taxon>Pichiomycetes</taxon>
        <taxon>Pichiales</taxon>
        <taxon>Pichiaceae</taxon>
        <taxon>Ogataea</taxon>
        <taxon>Ogataea/Candida clade</taxon>
    </lineage>
</organism>
<gene>
    <name evidence="1" type="ORF">Cboi01_000117500</name>
</gene>
<proteinExistence type="predicted"/>
<accession>A0ACB5TK00</accession>